<dbReference type="EMBL" id="CP141615">
    <property type="protein sequence ID" value="WRP18416.1"/>
    <property type="molecule type" value="Genomic_DNA"/>
</dbReference>
<keyword evidence="5 10" id="KW-0443">Lipid metabolism</keyword>
<keyword evidence="7 10" id="KW-1208">Phospholipid metabolism</keyword>
<keyword evidence="4 10" id="KW-0808">Transferase</keyword>
<dbReference type="RefSeq" id="WP_324717689.1">
    <property type="nucleotide sequence ID" value="NZ_CP141615.1"/>
</dbReference>
<protein>
    <recommendedName>
        <fullName evidence="8 10">Phosphate acyltransferase</fullName>
        <ecNumber evidence="8 10">2.3.1.274</ecNumber>
    </recommendedName>
    <alternativeName>
        <fullName evidence="10">Acyl-ACP phosphotransacylase</fullName>
    </alternativeName>
    <alternativeName>
        <fullName evidence="10">Acyl-[acyl-carrier-protein]--phosphate acyltransferase</fullName>
    </alternativeName>
    <alternativeName>
        <fullName evidence="10">Phosphate-acyl-ACP acyltransferase</fullName>
    </alternativeName>
</protein>
<reference evidence="11 12" key="1">
    <citation type="journal article" date="2024" name="Front. Microbiol.">
        <title>Novel thermophilic genera Geochorda gen. nov. and Carboxydochorda gen. nov. from the deep terrestrial subsurface reveal the ecophysiological diversity in the class Limnochordia.</title>
        <authorList>
            <person name="Karnachuk O.V."/>
            <person name="Lukina A.P."/>
            <person name="Avakyan M.R."/>
            <person name="Kadnikov V.V."/>
            <person name="Begmatov S."/>
            <person name="Beletsky A.V."/>
            <person name="Vlasova K.G."/>
            <person name="Novikov A.A."/>
            <person name="Shcherbakova V.A."/>
            <person name="Mardanov A.V."/>
            <person name="Ravin N.V."/>
        </authorList>
    </citation>
    <scope>NUCLEOTIDE SEQUENCE [LARGE SCALE GENOMIC DNA]</scope>
    <source>
        <strain evidence="11 12">L945</strain>
    </source>
</reference>
<dbReference type="InterPro" id="IPR003664">
    <property type="entry name" value="FA_synthesis"/>
</dbReference>
<evidence type="ECO:0000256" key="9">
    <source>
        <dbReference type="ARBA" id="ARBA00046608"/>
    </source>
</evidence>
<evidence type="ECO:0000256" key="8">
    <source>
        <dbReference type="ARBA" id="ARBA00024069"/>
    </source>
</evidence>
<dbReference type="Gene3D" id="3.40.718.10">
    <property type="entry name" value="Isopropylmalate Dehydrogenase"/>
    <property type="match status" value="1"/>
</dbReference>
<comment type="subunit">
    <text evidence="9 10">Homodimer. Probably interacts with PlsY.</text>
</comment>
<evidence type="ECO:0000256" key="1">
    <source>
        <dbReference type="ARBA" id="ARBA00001232"/>
    </source>
</evidence>
<evidence type="ECO:0000256" key="7">
    <source>
        <dbReference type="ARBA" id="ARBA00023264"/>
    </source>
</evidence>
<evidence type="ECO:0000256" key="4">
    <source>
        <dbReference type="ARBA" id="ARBA00022679"/>
    </source>
</evidence>
<comment type="function">
    <text evidence="10">Catalyzes the reversible formation of acyl-phosphate (acyl-PO(4)) from acyl-[acyl-carrier-protein] (acyl-ACP). This enzyme utilizes acyl-ACP as fatty acyl donor, but not acyl-CoA.</text>
</comment>
<keyword evidence="3 10" id="KW-0444">Lipid biosynthesis</keyword>
<name>A0ABZ1C009_9FIRM</name>
<organism evidence="11 12">
    <name type="scientific">Carboxydichorda subterranea</name>
    <dbReference type="NCBI Taxonomy" id="3109565"/>
    <lineage>
        <taxon>Bacteria</taxon>
        <taxon>Bacillati</taxon>
        <taxon>Bacillota</taxon>
        <taxon>Limnochordia</taxon>
        <taxon>Limnochordales</taxon>
        <taxon>Geochordaceae</taxon>
        <taxon>Carboxydichorda</taxon>
    </lineage>
</organism>
<dbReference type="Proteomes" id="UP001332192">
    <property type="component" value="Chromosome"/>
</dbReference>
<dbReference type="PIRSF" id="PIRSF002465">
    <property type="entry name" value="Phsphlp_syn_PlsX"/>
    <property type="match status" value="1"/>
</dbReference>
<dbReference type="Pfam" id="PF02504">
    <property type="entry name" value="FA_synthesis"/>
    <property type="match status" value="1"/>
</dbReference>
<comment type="similarity">
    <text evidence="10">Belongs to the PlsX family.</text>
</comment>
<evidence type="ECO:0000256" key="2">
    <source>
        <dbReference type="ARBA" id="ARBA00022490"/>
    </source>
</evidence>
<proteinExistence type="inferred from homology"/>
<evidence type="ECO:0000256" key="10">
    <source>
        <dbReference type="HAMAP-Rule" id="MF_00019"/>
    </source>
</evidence>
<dbReference type="HAMAP" id="MF_00019">
    <property type="entry name" value="PlsX"/>
    <property type="match status" value="1"/>
</dbReference>
<dbReference type="PANTHER" id="PTHR30100:SF1">
    <property type="entry name" value="PHOSPHATE ACYLTRANSFERASE"/>
    <property type="match status" value="1"/>
</dbReference>
<dbReference type="NCBIfam" id="TIGR00182">
    <property type="entry name" value="plsX"/>
    <property type="match status" value="1"/>
</dbReference>
<keyword evidence="6 10" id="KW-0594">Phospholipid biosynthesis</keyword>
<dbReference type="GO" id="GO:0043811">
    <property type="term" value="F:phosphate:acyl-[acyl carrier protein] acyltransferase activity"/>
    <property type="evidence" value="ECO:0007669"/>
    <property type="project" value="UniProtKB-EC"/>
</dbReference>
<dbReference type="EC" id="2.3.1.274" evidence="8 10"/>
<gene>
    <name evidence="10 11" type="primary">plsX</name>
    <name evidence="11" type="ORF">U7230_05260</name>
</gene>
<evidence type="ECO:0000256" key="5">
    <source>
        <dbReference type="ARBA" id="ARBA00023098"/>
    </source>
</evidence>
<evidence type="ECO:0000313" key="11">
    <source>
        <dbReference type="EMBL" id="WRP18416.1"/>
    </source>
</evidence>
<evidence type="ECO:0000256" key="6">
    <source>
        <dbReference type="ARBA" id="ARBA00023209"/>
    </source>
</evidence>
<accession>A0ABZ1C009</accession>
<keyword evidence="12" id="KW-1185">Reference proteome</keyword>
<dbReference type="SUPFAM" id="SSF53659">
    <property type="entry name" value="Isocitrate/Isopropylmalate dehydrogenase-like"/>
    <property type="match status" value="1"/>
</dbReference>
<evidence type="ECO:0000256" key="3">
    <source>
        <dbReference type="ARBA" id="ARBA00022516"/>
    </source>
</evidence>
<keyword evidence="11" id="KW-0012">Acyltransferase</keyword>
<keyword evidence="2 10" id="KW-0963">Cytoplasm</keyword>
<comment type="catalytic activity">
    <reaction evidence="1 10">
        <text>a fatty acyl-[ACP] + phosphate = an acyl phosphate + holo-[ACP]</text>
        <dbReference type="Rhea" id="RHEA:42292"/>
        <dbReference type="Rhea" id="RHEA-COMP:9685"/>
        <dbReference type="Rhea" id="RHEA-COMP:14125"/>
        <dbReference type="ChEBI" id="CHEBI:43474"/>
        <dbReference type="ChEBI" id="CHEBI:59918"/>
        <dbReference type="ChEBI" id="CHEBI:64479"/>
        <dbReference type="ChEBI" id="CHEBI:138651"/>
        <dbReference type="EC" id="2.3.1.274"/>
    </reaction>
</comment>
<dbReference type="InterPro" id="IPR012281">
    <property type="entry name" value="Phospholipid_synth_PlsX-like"/>
</dbReference>
<dbReference type="PANTHER" id="PTHR30100">
    <property type="entry name" value="FATTY ACID/PHOSPHOLIPID SYNTHESIS PROTEIN PLSX"/>
    <property type="match status" value="1"/>
</dbReference>
<comment type="subcellular location">
    <subcellularLocation>
        <location evidence="10">Cytoplasm</location>
    </subcellularLocation>
    <text evidence="10">Associated with the membrane possibly through PlsY.</text>
</comment>
<evidence type="ECO:0000313" key="12">
    <source>
        <dbReference type="Proteomes" id="UP001332192"/>
    </source>
</evidence>
<sequence>MALVVDAMGGDDAPRSPVRGALQAAADVPGPIELVGLPTAIEPLLQGAASGERIRVVAATEQIGMDEHPVEAVRKKRDASLVVAARRVKELGAEGALVSAGSTGAVLAASLLHIGRIPGVERPAIAIVLPLFTGPVVLLDGGANVDCRPSHLVQFGVLGRVFARVVLGIPEARVGLLNIGEEETKGNELTIAVHPLMRRHVPGFVGNVEGKDVFAGACDVVVCDGFVGNVLLKSIEGFAAALLGEIKRAAAASVKGKLGGWLLKGALSSLRARLDYRSYGGAFLIGVRGVVVVAHGRSDEVAMANAVRLAHRGVRGDLVASIGEAIQRLPEEVSSHAGS</sequence>
<comment type="pathway">
    <text evidence="10">Lipid metabolism; phospholipid metabolism.</text>
</comment>